<dbReference type="AlphaFoldDB" id="A0A4Y6UTR1"/>
<dbReference type="GO" id="GO:0003677">
    <property type="term" value="F:DNA binding"/>
    <property type="evidence" value="ECO:0007669"/>
    <property type="project" value="UniProtKB-KW"/>
</dbReference>
<dbReference type="Proteomes" id="UP000316968">
    <property type="component" value="Chromosome"/>
</dbReference>
<dbReference type="SUPFAM" id="SSF55729">
    <property type="entry name" value="Acyl-CoA N-acyltransferases (Nat)"/>
    <property type="match status" value="1"/>
</dbReference>
<keyword evidence="2" id="KW-0238">DNA-binding</keyword>
<dbReference type="Pfam" id="PF12802">
    <property type="entry name" value="MarR_2"/>
    <property type="match status" value="1"/>
</dbReference>
<keyword evidence="7" id="KW-1185">Reference proteome</keyword>
<name>A0A4Y6UTR1_SACBS</name>
<keyword evidence="3" id="KW-0012">Acyltransferase</keyword>
<reference evidence="6 7" key="1">
    <citation type="submission" date="2019-06" db="EMBL/GenBank/DDBJ databases">
        <title>Saccharibacillus brassicae sp. nov., an endophytic bacterium isolated from Chinese cabbage seeds (Brassica pekinensis).</title>
        <authorList>
            <person name="Jiang L."/>
            <person name="Lee J."/>
            <person name="Kim S.W."/>
        </authorList>
    </citation>
    <scope>NUCLEOTIDE SEQUENCE [LARGE SCALE GENOMIC DNA]</scope>
    <source>
        <strain evidence="7">KCTC 43072 / ATSA2</strain>
    </source>
</reference>
<dbReference type="InterPro" id="IPR000835">
    <property type="entry name" value="HTH_MarR-typ"/>
</dbReference>
<feature type="domain" description="HTH marR-type" evidence="4">
    <location>
        <begin position="3"/>
        <end position="142"/>
    </location>
</feature>
<dbReference type="PANTHER" id="PTHR43877">
    <property type="entry name" value="AMINOALKYLPHOSPHONATE N-ACETYLTRANSFERASE-RELATED-RELATED"/>
    <property type="match status" value="1"/>
</dbReference>
<dbReference type="InterPro" id="IPR036390">
    <property type="entry name" value="WH_DNA-bd_sf"/>
</dbReference>
<dbReference type="PROSITE" id="PS50995">
    <property type="entry name" value="HTH_MARR_2"/>
    <property type="match status" value="1"/>
</dbReference>
<accession>A0A4Y6UTR1</accession>
<evidence type="ECO:0000256" key="1">
    <source>
        <dbReference type="ARBA" id="ARBA00022679"/>
    </source>
</evidence>
<dbReference type="CDD" id="cd04301">
    <property type="entry name" value="NAT_SF"/>
    <property type="match status" value="1"/>
</dbReference>
<evidence type="ECO:0000313" key="7">
    <source>
        <dbReference type="Proteomes" id="UP000316968"/>
    </source>
</evidence>
<dbReference type="OrthoDB" id="5419426at2"/>
<proteinExistence type="predicted"/>
<dbReference type="SUPFAM" id="SSF46785">
    <property type="entry name" value="Winged helix' DNA-binding domain"/>
    <property type="match status" value="1"/>
</dbReference>
<evidence type="ECO:0000259" key="4">
    <source>
        <dbReference type="PROSITE" id="PS50995"/>
    </source>
</evidence>
<dbReference type="InterPro" id="IPR016181">
    <property type="entry name" value="Acyl_CoA_acyltransferase"/>
</dbReference>
<dbReference type="CDD" id="cd00090">
    <property type="entry name" value="HTH_ARSR"/>
    <property type="match status" value="1"/>
</dbReference>
<sequence length="317" mass="35895">MPDPLIWKKRIRTLRAFNYSDTMQAGVLRERLLHSSYSLTESRIMLEISREPRLTATDLSRNLGLDPGYLSRLLGRLDSGGVIERPRSERDARRRVLKLTEQGVRIARLLHRRVDDDVAEYLAGLSEPDQVRLMEAIRTIDEINAARSAHTLDIRFFLREAEPSDAERIVQAYEALFEQTFGPSEQFSLVLTDTAAQLFGASGEPSARCWIAEMNGESAGSIVLDLLDARRAQIKLFMVESKRRGLGIGGSLLDEAISFSRGAGRSQVLLWVIRDQRRLQGLLSKKGFKLAEQSVVLYYGIQFEVETWQLDLQSEQA</sequence>
<dbReference type="InterPro" id="IPR000182">
    <property type="entry name" value="GNAT_dom"/>
</dbReference>
<evidence type="ECO:0000259" key="5">
    <source>
        <dbReference type="PROSITE" id="PS51186"/>
    </source>
</evidence>
<evidence type="ECO:0000256" key="2">
    <source>
        <dbReference type="ARBA" id="ARBA00023125"/>
    </source>
</evidence>
<dbReference type="Pfam" id="PF00583">
    <property type="entry name" value="Acetyltransf_1"/>
    <property type="match status" value="1"/>
</dbReference>
<dbReference type="PRINTS" id="PR00598">
    <property type="entry name" value="HTHMARR"/>
</dbReference>
<dbReference type="PROSITE" id="PS51186">
    <property type="entry name" value="GNAT"/>
    <property type="match status" value="1"/>
</dbReference>
<dbReference type="Gene3D" id="1.10.10.10">
    <property type="entry name" value="Winged helix-like DNA-binding domain superfamily/Winged helix DNA-binding domain"/>
    <property type="match status" value="1"/>
</dbReference>
<evidence type="ECO:0000256" key="3">
    <source>
        <dbReference type="ARBA" id="ARBA00023315"/>
    </source>
</evidence>
<keyword evidence="1 6" id="KW-0808">Transferase</keyword>
<feature type="domain" description="N-acetyltransferase" evidence="5">
    <location>
        <begin position="156"/>
        <end position="313"/>
    </location>
</feature>
<dbReference type="GO" id="GO:0016747">
    <property type="term" value="F:acyltransferase activity, transferring groups other than amino-acyl groups"/>
    <property type="evidence" value="ECO:0007669"/>
    <property type="project" value="InterPro"/>
</dbReference>
<gene>
    <name evidence="6" type="ORF">FFV09_04150</name>
</gene>
<evidence type="ECO:0000313" key="6">
    <source>
        <dbReference type="EMBL" id="QDH20120.1"/>
    </source>
</evidence>
<dbReference type="SMART" id="SM00347">
    <property type="entry name" value="HTH_MARR"/>
    <property type="match status" value="1"/>
</dbReference>
<dbReference type="InterPro" id="IPR050832">
    <property type="entry name" value="Bact_Acetyltransf"/>
</dbReference>
<dbReference type="InterPro" id="IPR036388">
    <property type="entry name" value="WH-like_DNA-bd_sf"/>
</dbReference>
<dbReference type="Gene3D" id="3.40.630.30">
    <property type="match status" value="1"/>
</dbReference>
<dbReference type="GO" id="GO:0003700">
    <property type="term" value="F:DNA-binding transcription factor activity"/>
    <property type="evidence" value="ECO:0007669"/>
    <property type="project" value="InterPro"/>
</dbReference>
<dbReference type="EMBL" id="CP041217">
    <property type="protein sequence ID" value="QDH20120.1"/>
    <property type="molecule type" value="Genomic_DNA"/>
</dbReference>
<dbReference type="InterPro" id="IPR011991">
    <property type="entry name" value="ArsR-like_HTH"/>
</dbReference>
<dbReference type="RefSeq" id="WP_141446506.1">
    <property type="nucleotide sequence ID" value="NZ_CP041217.1"/>
</dbReference>
<organism evidence="6 7">
    <name type="scientific">Saccharibacillus brassicae</name>
    <dbReference type="NCBI Taxonomy" id="2583377"/>
    <lineage>
        <taxon>Bacteria</taxon>
        <taxon>Bacillati</taxon>
        <taxon>Bacillota</taxon>
        <taxon>Bacilli</taxon>
        <taxon>Bacillales</taxon>
        <taxon>Paenibacillaceae</taxon>
        <taxon>Saccharibacillus</taxon>
    </lineage>
</organism>
<protein>
    <submittedName>
        <fullName evidence="6">GNAT family N-acetyltransferase</fullName>
    </submittedName>
</protein>
<dbReference type="KEGG" id="saca:FFV09_04150"/>